<dbReference type="eggNOG" id="COG3173">
    <property type="taxonomic scope" value="Bacteria"/>
</dbReference>
<dbReference type="STRING" id="1229780.BN381_130073"/>
<feature type="domain" description="DUF7064" evidence="1">
    <location>
        <begin position="186"/>
        <end position="304"/>
    </location>
</feature>
<evidence type="ECO:0008006" key="5">
    <source>
        <dbReference type="Google" id="ProtNLM"/>
    </source>
</evidence>
<organism evidence="3 4">
    <name type="scientific">Candidatus Neomicrothrix parvicella RN1</name>
    <dbReference type="NCBI Taxonomy" id="1229780"/>
    <lineage>
        <taxon>Bacteria</taxon>
        <taxon>Bacillati</taxon>
        <taxon>Actinomycetota</taxon>
        <taxon>Acidimicrobiia</taxon>
        <taxon>Acidimicrobiales</taxon>
        <taxon>Microthrixaceae</taxon>
        <taxon>Candidatus Neomicrothrix</taxon>
    </lineage>
</organism>
<comment type="caution">
    <text evidence="3">The sequence shown here is derived from an EMBL/GenBank/DDBJ whole genome shotgun (WGS) entry which is preliminary data.</text>
</comment>
<evidence type="ECO:0000259" key="1">
    <source>
        <dbReference type="Pfam" id="PF23212"/>
    </source>
</evidence>
<feature type="domain" description="DUF7065" evidence="2">
    <location>
        <begin position="149"/>
        <end position="182"/>
    </location>
</feature>
<dbReference type="InterPro" id="IPR055492">
    <property type="entry name" value="DUF7064"/>
</dbReference>
<keyword evidence="4" id="KW-1185">Reference proteome</keyword>
<dbReference type="InterPro" id="IPR055493">
    <property type="entry name" value="DUF7065"/>
</dbReference>
<reference evidence="3 4" key="1">
    <citation type="journal article" date="2013" name="ISME J.">
        <title>Metabolic model for the filamentous 'Candidatus Microthrix parvicella' based on genomic and metagenomic analyses.</title>
        <authorList>
            <person name="Jon McIlroy S."/>
            <person name="Kristiansen R."/>
            <person name="Albertsen M."/>
            <person name="Michael Karst S."/>
            <person name="Rossetti S."/>
            <person name="Lund Nielsen J."/>
            <person name="Tandoi V."/>
            <person name="James Seviour R."/>
            <person name="Nielsen P.H."/>
        </authorList>
    </citation>
    <scope>NUCLEOTIDE SEQUENCE [LARGE SCALE GENOMIC DNA]</scope>
    <source>
        <strain evidence="3 4">RN1</strain>
    </source>
</reference>
<dbReference type="Proteomes" id="UP000018291">
    <property type="component" value="Unassembled WGS sequence"/>
</dbReference>
<gene>
    <name evidence="3" type="ORF">BN381_130073</name>
</gene>
<dbReference type="HOGENOM" id="CLU_801161_0_0_11"/>
<dbReference type="AlphaFoldDB" id="R4YWV4"/>
<name>R4YWV4_9ACTN</name>
<dbReference type="OrthoDB" id="115252at2"/>
<proteinExistence type="predicted"/>
<accession>R4YWV4</accession>
<evidence type="ECO:0000259" key="2">
    <source>
        <dbReference type="Pfam" id="PF23213"/>
    </source>
</evidence>
<sequence length="309" mass="34858">MAKVNEADEARHEPTDEQLWNESYYYDFFAPDGSFGGYLRLGFIPNLNRVWYWACAVGPDRQLVTVVDNEVPMPADAGSLELRSDGLWADHVIEDPLVHATCNLEAFGLRVDDPAEMYRTEPRGERVAFGFELDWESNGQAYQWPPITPRYEIPCTVHGRVMIGKETFEVDGFGQRDHSWGASRDWWANTWCWNAGRLEDNTRFHTTGALLEGSDFGVGYVIGPSDELTELEEVRVTTRLGREGLAEHARLGFGDLDLEVTPLAFSPVLLTHPDGRLDRFPRALARFGAADGRVGHGWIEWNQPQNGDA</sequence>
<dbReference type="RefSeq" id="WP_012224020.1">
    <property type="nucleotide sequence ID" value="NZ_HG422565.1"/>
</dbReference>
<dbReference type="EMBL" id="CANL01000005">
    <property type="protein sequence ID" value="CCM62515.1"/>
    <property type="molecule type" value="Genomic_DNA"/>
</dbReference>
<protein>
    <recommendedName>
        <fullName evidence="5">AttH domain-containing protein</fullName>
    </recommendedName>
</protein>
<evidence type="ECO:0000313" key="3">
    <source>
        <dbReference type="EMBL" id="CCM62515.1"/>
    </source>
</evidence>
<dbReference type="SUPFAM" id="SSF159245">
    <property type="entry name" value="AttH-like"/>
    <property type="match status" value="1"/>
</dbReference>
<evidence type="ECO:0000313" key="4">
    <source>
        <dbReference type="Proteomes" id="UP000018291"/>
    </source>
</evidence>
<dbReference type="Pfam" id="PF23213">
    <property type="entry name" value="DUF7065"/>
    <property type="match status" value="1"/>
</dbReference>
<dbReference type="Pfam" id="PF23212">
    <property type="entry name" value="DUF7064"/>
    <property type="match status" value="1"/>
</dbReference>